<reference evidence="2 3" key="1">
    <citation type="submission" date="2024-09" db="EMBL/GenBank/DDBJ databases">
        <title>Chromosome-scale assembly of Riccia sorocarpa.</title>
        <authorList>
            <person name="Paukszto L."/>
        </authorList>
    </citation>
    <scope>NUCLEOTIDE SEQUENCE [LARGE SCALE GENOMIC DNA]</scope>
    <source>
        <strain evidence="2">LP-2024</strain>
        <tissue evidence="2">Aerial parts of the thallus</tissue>
    </source>
</reference>
<evidence type="ECO:0000313" key="3">
    <source>
        <dbReference type="Proteomes" id="UP001633002"/>
    </source>
</evidence>
<organism evidence="2 3">
    <name type="scientific">Riccia sorocarpa</name>
    <dbReference type="NCBI Taxonomy" id="122646"/>
    <lineage>
        <taxon>Eukaryota</taxon>
        <taxon>Viridiplantae</taxon>
        <taxon>Streptophyta</taxon>
        <taxon>Embryophyta</taxon>
        <taxon>Marchantiophyta</taxon>
        <taxon>Marchantiopsida</taxon>
        <taxon>Marchantiidae</taxon>
        <taxon>Marchantiales</taxon>
        <taxon>Ricciaceae</taxon>
        <taxon>Riccia</taxon>
    </lineage>
</organism>
<feature type="region of interest" description="Disordered" evidence="1">
    <location>
        <begin position="164"/>
        <end position="187"/>
    </location>
</feature>
<keyword evidence="3" id="KW-1185">Reference proteome</keyword>
<feature type="region of interest" description="Disordered" evidence="1">
    <location>
        <begin position="1"/>
        <end position="21"/>
    </location>
</feature>
<protein>
    <submittedName>
        <fullName evidence="2">Uncharacterized protein</fullName>
    </submittedName>
</protein>
<comment type="caution">
    <text evidence="2">The sequence shown here is derived from an EMBL/GenBank/DDBJ whole genome shotgun (WGS) entry which is preliminary data.</text>
</comment>
<name>A0ABD3HCM2_9MARC</name>
<dbReference type="Proteomes" id="UP001633002">
    <property type="component" value="Unassembled WGS sequence"/>
</dbReference>
<gene>
    <name evidence="2" type="ORF">R1sor_015574</name>
</gene>
<accession>A0ABD3HCM2</accession>
<sequence length="199" mass="22480">MAMADLAKVEENRNVRRGKGTWDSGIKVSVSSPTVLKENVYNVLAAREGEEEDLPTTLQSPFKQLQQQEENREKLSETVEDCMIQDNNELGNRQQPLTGVNDTGEDVEMTVTDSQSQKEEIMKQPSNHATKTEDQPQLELFGHGQIGNWDNLVDLDMGDQGLRGIKGRAEANPNYTPDKGNSQKKSDYRKVNWKLFIEK</sequence>
<evidence type="ECO:0000313" key="2">
    <source>
        <dbReference type="EMBL" id="KAL3689265.1"/>
    </source>
</evidence>
<dbReference type="AlphaFoldDB" id="A0ABD3HCM2"/>
<dbReference type="EMBL" id="JBJQOH010000004">
    <property type="protein sequence ID" value="KAL3689265.1"/>
    <property type="molecule type" value="Genomic_DNA"/>
</dbReference>
<proteinExistence type="predicted"/>
<evidence type="ECO:0000256" key="1">
    <source>
        <dbReference type="SAM" id="MobiDB-lite"/>
    </source>
</evidence>